<keyword evidence="3" id="KW-0433">Leucine-rich repeat</keyword>
<evidence type="ECO:0000256" key="9">
    <source>
        <dbReference type="ARBA" id="ARBA00023170"/>
    </source>
</evidence>
<dbReference type="PANTHER" id="PTHR48064">
    <property type="entry name" value="OS01G0750400 PROTEIN"/>
    <property type="match status" value="1"/>
</dbReference>
<dbReference type="Pfam" id="PF18962">
    <property type="entry name" value="Por_Secre_tail"/>
    <property type="match status" value="1"/>
</dbReference>
<organism evidence="13">
    <name type="scientific">marine metagenome</name>
    <dbReference type="NCBI Taxonomy" id="408172"/>
    <lineage>
        <taxon>unclassified sequences</taxon>
        <taxon>metagenomes</taxon>
        <taxon>ecological metagenomes</taxon>
    </lineage>
</organism>
<dbReference type="InterPro" id="IPR026444">
    <property type="entry name" value="Secre_tail"/>
</dbReference>
<keyword evidence="5" id="KW-0732">Signal</keyword>
<evidence type="ECO:0000256" key="4">
    <source>
        <dbReference type="ARBA" id="ARBA00022692"/>
    </source>
</evidence>
<keyword evidence="8" id="KW-0472">Membrane</keyword>
<evidence type="ECO:0000256" key="2">
    <source>
        <dbReference type="ARBA" id="ARBA00022475"/>
    </source>
</evidence>
<dbReference type="PANTHER" id="PTHR48064:SF6">
    <property type="entry name" value="RECEPTOR-LIKE PROTEIN KINASE 2"/>
    <property type="match status" value="1"/>
</dbReference>
<reference evidence="13" key="1">
    <citation type="submission" date="2018-05" db="EMBL/GenBank/DDBJ databases">
        <authorList>
            <person name="Lanie J.A."/>
            <person name="Ng W.-L."/>
            <person name="Kazmierczak K.M."/>
            <person name="Andrzejewski T.M."/>
            <person name="Davidsen T.M."/>
            <person name="Wayne K.J."/>
            <person name="Tettelin H."/>
            <person name="Glass J.I."/>
            <person name="Rusch D."/>
            <person name="Podicherti R."/>
            <person name="Tsui H.-C.T."/>
            <person name="Winkler M.E."/>
        </authorList>
    </citation>
    <scope>NUCLEOTIDE SEQUENCE</scope>
</reference>
<proteinExistence type="predicted"/>
<keyword evidence="4" id="KW-0812">Transmembrane</keyword>
<dbReference type="FunFam" id="3.80.10.10:FF:000383">
    <property type="entry name" value="Leucine-rich repeat receptor protein kinase EMS1"/>
    <property type="match status" value="2"/>
</dbReference>
<evidence type="ECO:0000256" key="6">
    <source>
        <dbReference type="ARBA" id="ARBA00022737"/>
    </source>
</evidence>
<evidence type="ECO:0000256" key="3">
    <source>
        <dbReference type="ARBA" id="ARBA00022614"/>
    </source>
</evidence>
<evidence type="ECO:0000259" key="12">
    <source>
        <dbReference type="Pfam" id="PF23598"/>
    </source>
</evidence>
<keyword evidence="9" id="KW-0675">Receptor</keyword>
<dbReference type="EMBL" id="UINC01019025">
    <property type="protein sequence ID" value="SVA80344.1"/>
    <property type="molecule type" value="Genomic_DNA"/>
</dbReference>
<dbReference type="SMART" id="SM00369">
    <property type="entry name" value="LRR_TYP"/>
    <property type="match status" value="7"/>
</dbReference>
<keyword evidence="6" id="KW-0677">Repeat</keyword>
<keyword evidence="2" id="KW-1003">Cell membrane</keyword>
<evidence type="ECO:0000259" key="11">
    <source>
        <dbReference type="Pfam" id="PF18962"/>
    </source>
</evidence>
<dbReference type="FunFam" id="3.80.10.10:FF:000470">
    <property type="entry name" value="LRR receptor-like serine/threonine-protein kinase RPK2"/>
    <property type="match status" value="1"/>
</dbReference>
<dbReference type="AlphaFoldDB" id="A0A381YTR8"/>
<dbReference type="InterPro" id="IPR053038">
    <property type="entry name" value="RLP_Defense"/>
</dbReference>
<keyword evidence="10" id="KW-0325">Glycoprotein</keyword>
<dbReference type="Pfam" id="PF23598">
    <property type="entry name" value="LRR_14"/>
    <property type="match status" value="1"/>
</dbReference>
<gene>
    <name evidence="13" type="ORF">METZ01_LOCUS133198</name>
</gene>
<dbReference type="Gene3D" id="3.80.10.10">
    <property type="entry name" value="Ribonuclease Inhibitor"/>
    <property type="match status" value="2"/>
</dbReference>
<comment type="subcellular location">
    <subcellularLocation>
        <location evidence="1">Cell membrane</location>
        <topology evidence="1">Single-pass type I membrane protein</topology>
    </subcellularLocation>
</comment>
<protein>
    <submittedName>
        <fullName evidence="13">Uncharacterized protein</fullName>
    </submittedName>
</protein>
<dbReference type="InterPro" id="IPR055414">
    <property type="entry name" value="LRR_R13L4/SHOC2-like"/>
</dbReference>
<evidence type="ECO:0000256" key="5">
    <source>
        <dbReference type="ARBA" id="ARBA00022729"/>
    </source>
</evidence>
<evidence type="ECO:0000256" key="7">
    <source>
        <dbReference type="ARBA" id="ARBA00022989"/>
    </source>
</evidence>
<evidence type="ECO:0000256" key="1">
    <source>
        <dbReference type="ARBA" id="ARBA00004251"/>
    </source>
</evidence>
<dbReference type="SUPFAM" id="SSF52058">
    <property type="entry name" value="L domain-like"/>
    <property type="match status" value="1"/>
</dbReference>
<dbReference type="InterPro" id="IPR001611">
    <property type="entry name" value="Leu-rich_rpt"/>
</dbReference>
<keyword evidence="7" id="KW-1133">Transmembrane helix</keyword>
<dbReference type="Gene3D" id="2.60.40.4070">
    <property type="match status" value="1"/>
</dbReference>
<accession>A0A381YTR8</accession>
<sequence>MKDLLKIIVLSNALISIGFGNCDSDEVELWDECYSITNTTSLVRINEGLTGEIPSEIGQLTNLVTLKLQYNELTGSIPPEIGNLTSLVKLDLRYNNLSGSIPTEIWSLTSLIELRIQKNQLSGTIPSAIGNLTELTHLYLYGNQFTGSIPAEIGNLINLGKLHLNNNQFTGLIPETICNINMAFYNPYRFDISGNFLIPPYPDCVAEFVGYQYSEDCESNYLFDGICTEQSDLDVLQKFIDNSSETINMEMDDNNNGIIEPIELGTQHWWDGRLTELNCNYDLANEFTLSDLGLSGEIPQEIGTLDSLEFLWLEDNQLTGPIPTEIGNLSKLKYLIMHHNQLSDSIPSEIGNLSNLEILKLDNNQLTGYIPESICDLNIVFNWQNNLFGENFAVYNNQICPPYPDCVDAYVGLQNTTNCELASDTFNPIPLDYSLYDPYPNPFNAQTTIQITLPIKDVMIVKVYDVNGSELKTLVHSIFDSGTHTIKWNAGDLPSGIYFIRMQTRHFAGTKKVSLIK</sequence>
<evidence type="ECO:0000256" key="8">
    <source>
        <dbReference type="ARBA" id="ARBA00023136"/>
    </source>
</evidence>
<dbReference type="Pfam" id="PF00560">
    <property type="entry name" value="LRR_1"/>
    <property type="match status" value="3"/>
</dbReference>
<dbReference type="GO" id="GO:0005886">
    <property type="term" value="C:plasma membrane"/>
    <property type="evidence" value="ECO:0007669"/>
    <property type="project" value="UniProtKB-SubCell"/>
</dbReference>
<evidence type="ECO:0000313" key="13">
    <source>
        <dbReference type="EMBL" id="SVA80344.1"/>
    </source>
</evidence>
<feature type="domain" description="Disease resistance R13L4/SHOC-2-like LRR" evidence="12">
    <location>
        <begin position="56"/>
        <end position="166"/>
    </location>
</feature>
<dbReference type="InterPro" id="IPR003591">
    <property type="entry name" value="Leu-rich_rpt_typical-subtyp"/>
</dbReference>
<dbReference type="NCBIfam" id="TIGR04183">
    <property type="entry name" value="Por_Secre_tail"/>
    <property type="match status" value="1"/>
</dbReference>
<evidence type="ECO:0000256" key="10">
    <source>
        <dbReference type="ARBA" id="ARBA00023180"/>
    </source>
</evidence>
<feature type="domain" description="Secretion system C-terminal sorting" evidence="11">
    <location>
        <begin position="439"/>
        <end position="513"/>
    </location>
</feature>
<name>A0A381YTR8_9ZZZZ</name>
<dbReference type="InterPro" id="IPR032675">
    <property type="entry name" value="LRR_dom_sf"/>
</dbReference>